<comment type="caution">
    <text evidence="2">The sequence shown here is derived from an EMBL/GenBank/DDBJ whole genome shotgun (WGS) entry which is preliminary data.</text>
</comment>
<dbReference type="RefSeq" id="WP_183373968.1">
    <property type="nucleotide sequence ID" value="NZ_JACHHD010000002.1"/>
</dbReference>
<dbReference type="EMBL" id="JACHHD010000002">
    <property type="protein sequence ID" value="MBB5184195.1"/>
    <property type="molecule type" value="Genomic_DNA"/>
</dbReference>
<evidence type="ECO:0000259" key="1">
    <source>
        <dbReference type="PROSITE" id="PS51186"/>
    </source>
</evidence>
<evidence type="ECO:0000313" key="3">
    <source>
        <dbReference type="Proteomes" id="UP000521313"/>
    </source>
</evidence>
<dbReference type="AlphaFoldDB" id="A0A7W8FXX4"/>
<dbReference type="SUPFAM" id="SSF55729">
    <property type="entry name" value="Acyl-CoA N-acyltransferases (Nat)"/>
    <property type="match status" value="1"/>
</dbReference>
<evidence type="ECO:0000313" key="2">
    <source>
        <dbReference type="EMBL" id="MBB5184195.1"/>
    </source>
</evidence>
<accession>A0A7W8FXX4</accession>
<reference evidence="2 3" key="1">
    <citation type="submission" date="2020-08" db="EMBL/GenBank/DDBJ databases">
        <title>Genomic Encyclopedia of Type Strains, Phase IV (KMG-IV): sequencing the most valuable type-strain genomes for metagenomic binning, comparative biology and taxonomic classification.</title>
        <authorList>
            <person name="Goeker M."/>
        </authorList>
    </citation>
    <scope>NUCLEOTIDE SEQUENCE [LARGE SCALE GENOMIC DNA]</scope>
    <source>
        <strain evidence="2 3">DSM 26963</strain>
    </source>
</reference>
<feature type="domain" description="N-acetyltransferase" evidence="1">
    <location>
        <begin position="5"/>
        <end position="166"/>
    </location>
</feature>
<organism evidence="2 3">
    <name type="scientific">Faecalicoccus acidiformans</name>
    <dbReference type="NCBI Taxonomy" id="915173"/>
    <lineage>
        <taxon>Bacteria</taxon>
        <taxon>Bacillati</taxon>
        <taxon>Bacillota</taxon>
        <taxon>Erysipelotrichia</taxon>
        <taxon>Erysipelotrichales</taxon>
        <taxon>Erysipelotrichaceae</taxon>
        <taxon>Faecalicoccus</taxon>
    </lineage>
</organism>
<dbReference type="InterPro" id="IPR016181">
    <property type="entry name" value="Acyl_CoA_acyltransferase"/>
</dbReference>
<name>A0A7W8FXX4_9FIRM</name>
<dbReference type="Proteomes" id="UP000521313">
    <property type="component" value="Unassembled WGS sequence"/>
</dbReference>
<dbReference type="Gene3D" id="3.40.630.30">
    <property type="match status" value="1"/>
</dbReference>
<dbReference type="GO" id="GO:0016747">
    <property type="term" value="F:acyltransferase activity, transferring groups other than amino-acyl groups"/>
    <property type="evidence" value="ECO:0007669"/>
    <property type="project" value="InterPro"/>
</dbReference>
<dbReference type="InterPro" id="IPR000182">
    <property type="entry name" value="GNAT_dom"/>
</dbReference>
<dbReference type="PROSITE" id="PS51186">
    <property type="entry name" value="GNAT"/>
    <property type="match status" value="1"/>
</dbReference>
<proteinExistence type="predicted"/>
<protein>
    <recommendedName>
        <fullName evidence="1">N-acetyltransferase domain-containing protein</fullName>
    </recommendedName>
</protein>
<sequence>MEEWERLRRCTIKEAKQVFSLIRQRMRWMDKKGLDSWNQNHYDEIFPLSYFEKEAMLGRLFALVSEKDEHIISAAVLLESDSRWNSEKPAIYVHNFVSDIESAQAGKRFLEAVECYAKARGKQYVRLDSAQNNSSLENYYTNLGFAAVGICQEGAYQGVLRQKEIHCQNSENGLE</sequence>
<gene>
    <name evidence="2" type="ORF">HNQ43_000230</name>
</gene>